<feature type="region of interest" description="Disordered" evidence="1">
    <location>
        <begin position="1"/>
        <end position="36"/>
    </location>
</feature>
<organism evidence="2 3">
    <name type="scientific">Pseudo-nitzschia multistriata</name>
    <dbReference type="NCBI Taxonomy" id="183589"/>
    <lineage>
        <taxon>Eukaryota</taxon>
        <taxon>Sar</taxon>
        <taxon>Stramenopiles</taxon>
        <taxon>Ochrophyta</taxon>
        <taxon>Bacillariophyta</taxon>
        <taxon>Bacillariophyceae</taxon>
        <taxon>Bacillariophycidae</taxon>
        <taxon>Bacillariales</taxon>
        <taxon>Bacillariaceae</taxon>
        <taxon>Pseudo-nitzschia</taxon>
    </lineage>
</organism>
<dbReference type="EMBL" id="CAACVS010000226">
    <property type="protein sequence ID" value="VEU39650.1"/>
    <property type="molecule type" value="Genomic_DNA"/>
</dbReference>
<evidence type="ECO:0000256" key="1">
    <source>
        <dbReference type="SAM" id="MobiDB-lite"/>
    </source>
</evidence>
<feature type="region of interest" description="Disordered" evidence="1">
    <location>
        <begin position="98"/>
        <end position="145"/>
    </location>
</feature>
<feature type="compositionally biased region" description="Low complexity" evidence="1">
    <location>
        <begin position="112"/>
        <end position="122"/>
    </location>
</feature>
<reference evidence="2 3" key="1">
    <citation type="submission" date="2019-01" db="EMBL/GenBank/DDBJ databases">
        <authorList>
            <person name="Ferrante I. M."/>
        </authorList>
    </citation>
    <scope>NUCLEOTIDE SEQUENCE [LARGE SCALE GENOMIC DNA]</scope>
    <source>
        <strain evidence="2 3">B856</strain>
    </source>
</reference>
<evidence type="ECO:0000313" key="2">
    <source>
        <dbReference type="EMBL" id="VEU39650.1"/>
    </source>
</evidence>
<name>A0A448ZCA2_9STRA</name>
<accession>A0A448ZCA2</accession>
<dbReference type="Proteomes" id="UP000291116">
    <property type="component" value="Unassembled WGS sequence"/>
</dbReference>
<keyword evidence="3" id="KW-1185">Reference proteome</keyword>
<sequence>MPVPPDPRDGPGGGRSREGFPPGRDSDSDTDTGETPAVRWVQLLAPSDLPGGYELDVFCDGLVVAAVVPEGGVRAGEAFSVPFLPPLEALAVLVPGAGEEGQSGGETETEPTEATRLLLPENGPGGGESRGEPLGAEASGQRGGGGCCCCCCFRRC</sequence>
<protein>
    <submittedName>
        <fullName evidence="2">Uncharacterized protein</fullName>
    </submittedName>
</protein>
<proteinExistence type="predicted"/>
<gene>
    <name evidence="2" type="ORF">PSNMU_V1.4_AUG-EV-PASAV3_0063770</name>
</gene>
<dbReference type="AlphaFoldDB" id="A0A448ZCA2"/>
<evidence type="ECO:0000313" key="3">
    <source>
        <dbReference type="Proteomes" id="UP000291116"/>
    </source>
</evidence>